<dbReference type="AlphaFoldDB" id="A0A9D4I1V9"/>
<keyword evidence="11" id="KW-1185">Reference proteome</keyword>
<keyword evidence="2" id="KW-0812">Transmembrane</keyword>
<dbReference type="GO" id="GO:0016477">
    <property type="term" value="P:cell migration"/>
    <property type="evidence" value="ECO:0007669"/>
    <property type="project" value="TreeGrafter"/>
</dbReference>
<reference evidence="10" key="2">
    <citation type="submission" date="2020-11" db="EMBL/GenBank/DDBJ databases">
        <authorList>
            <person name="McCartney M.A."/>
            <person name="Auch B."/>
            <person name="Kono T."/>
            <person name="Mallez S."/>
            <person name="Becker A."/>
            <person name="Gohl D.M."/>
            <person name="Silverstein K.A.T."/>
            <person name="Koren S."/>
            <person name="Bechman K.B."/>
            <person name="Herman A."/>
            <person name="Abrahante J.E."/>
            <person name="Garbe J."/>
        </authorList>
    </citation>
    <scope>NUCLEOTIDE SEQUENCE</scope>
    <source>
        <strain evidence="10">Duluth1</strain>
        <tissue evidence="10">Whole animal</tissue>
    </source>
</reference>
<dbReference type="SUPFAM" id="SSF49313">
    <property type="entry name" value="Cadherin-like"/>
    <property type="match status" value="1"/>
</dbReference>
<protein>
    <recommendedName>
        <fullName evidence="9">Cadherin domain-containing protein</fullName>
    </recommendedName>
</protein>
<dbReference type="EMBL" id="JAIWYP010000010">
    <property type="protein sequence ID" value="KAH3747251.1"/>
    <property type="molecule type" value="Genomic_DNA"/>
</dbReference>
<organism evidence="10 11">
    <name type="scientific">Dreissena polymorpha</name>
    <name type="common">Zebra mussel</name>
    <name type="synonym">Mytilus polymorpha</name>
    <dbReference type="NCBI Taxonomy" id="45954"/>
    <lineage>
        <taxon>Eukaryota</taxon>
        <taxon>Metazoa</taxon>
        <taxon>Spiralia</taxon>
        <taxon>Lophotrochozoa</taxon>
        <taxon>Mollusca</taxon>
        <taxon>Bivalvia</taxon>
        <taxon>Autobranchia</taxon>
        <taxon>Heteroconchia</taxon>
        <taxon>Euheterodonta</taxon>
        <taxon>Imparidentia</taxon>
        <taxon>Neoheterodontei</taxon>
        <taxon>Myida</taxon>
        <taxon>Dreissenoidea</taxon>
        <taxon>Dreissenidae</taxon>
        <taxon>Dreissena</taxon>
    </lineage>
</organism>
<keyword evidence="4" id="KW-0677">Repeat</keyword>
<dbReference type="InterPro" id="IPR002126">
    <property type="entry name" value="Cadherin-like_dom"/>
</dbReference>
<comment type="subcellular location">
    <subcellularLocation>
        <location evidence="1">Membrane</location>
        <topology evidence="1">Single-pass membrane protein</topology>
    </subcellularLocation>
</comment>
<proteinExistence type="predicted"/>
<dbReference type="GO" id="GO:0007156">
    <property type="term" value="P:homophilic cell adhesion via plasma membrane adhesion molecules"/>
    <property type="evidence" value="ECO:0007669"/>
    <property type="project" value="InterPro"/>
</dbReference>
<dbReference type="InterPro" id="IPR039808">
    <property type="entry name" value="Cadherin"/>
</dbReference>
<keyword evidence="6" id="KW-1133">Transmembrane helix</keyword>
<feature type="domain" description="Cadherin" evidence="9">
    <location>
        <begin position="143"/>
        <end position="226"/>
    </location>
</feature>
<dbReference type="SMART" id="SM00112">
    <property type="entry name" value="CA"/>
    <property type="match status" value="1"/>
</dbReference>
<dbReference type="GO" id="GO:0005509">
    <property type="term" value="F:calcium ion binding"/>
    <property type="evidence" value="ECO:0007669"/>
    <property type="project" value="UniProtKB-UniRule"/>
</dbReference>
<gene>
    <name evidence="10" type="ORF">DPMN_181674</name>
</gene>
<name>A0A9D4I1V9_DREPO</name>
<dbReference type="PROSITE" id="PS50268">
    <property type="entry name" value="CADHERIN_2"/>
    <property type="match status" value="1"/>
</dbReference>
<sequence>MAPDGRTERRTERRTDKTKTISLRLWRGITRLRESTGSLCNEGLHLGPFDDVDSAIVVADGITGYVVLDEFDVTDPGAGSVTCSHSGDAGTFKLTRSRGDNVDDAENDTFACALKSISPNTTAFGFWKNAAERNINANTTSIGTHVYTVLTSDVDSPSVTYSMTSMPEVPELFEISPATGEIMTVVNLKYAVHNGYLLTITASDGKDNTTGYLKINLYNVNSVPVIRNLPAEIYVNENTQFDTVLYTVYTDDPRDVVYVYFVVDPVALKNKFYMHFNTSGIHQVAGTLFTDKGHFRLRRLSTKRAL</sequence>
<evidence type="ECO:0000256" key="1">
    <source>
        <dbReference type="ARBA" id="ARBA00004167"/>
    </source>
</evidence>
<accession>A0A9D4I1V9</accession>
<evidence type="ECO:0000256" key="5">
    <source>
        <dbReference type="ARBA" id="ARBA00022837"/>
    </source>
</evidence>
<dbReference type="PANTHER" id="PTHR24027">
    <property type="entry name" value="CADHERIN-23"/>
    <property type="match status" value="1"/>
</dbReference>
<dbReference type="GO" id="GO:0045296">
    <property type="term" value="F:cadherin binding"/>
    <property type="evidence" value="ECO:0007669"/>
    <property type="project" value="TreeGrafter"/>
</dbReference>
<evidence type="ECO:0000256" key="8">
    <source>
        <dbReference type="PROSITE-ProRule" id="PRU00043"/>
    </source>
</evidence>
<evidence type="ECO:0000259" key="9">
    <source>
        <dbReference type="PROSITE" id="PS50268"/>
    </source>
</evidence>
<dbReference type="GO" id="GO:0007043">
    <property type="term" value="P:cell-cell junction assembly"/>
    <property type="evidence" value="ECO:0007669"/>
    <property type="project" value="TreeGrafter"/>
</dbReference>
<dbReference type="Gene3D" id="2.60.40.60">
    <property type="entry name" value="Cadherins"/>
    <property type="match status" value="1"/>
</dbReference>
<dbReference type="GO" id="GO:0016342">
    <property type="term" value="C:catenin complex"/>
    <property type="evidence" value="ECO:0007669"/>
    <property type="project" value="TreeGrafter"/>
</dbReference>
<evidence type="ECO:0000256" key="6">
    <source>
        <dbReference type="ARBA" id="ARBA00022989"/>
    </source>
</evidence>
<keyword evidence="3" id="KW-0732">Signal</keyword>
<keyword evidence="7" id="KW-0472">Membrane</keyword>
<dbReference type="GO" id="GO:0005912">
    <property type="term" value="C:adherens junction"/>
    <property type="evidence" value="ECO:0007669"/>
    <property type="project" value="TreeGrafter"/>
</dbReference>
<dbReference type="GO" id="GO:0016339">
    <property type="term" value="P:calcium-dependent cell-cell adhesion via plasma membrane cell adhesion molecules"/>
    <property type="evidence" value="ECO:0007669"/>
    <property type="project" value="TreeGrafter"/>
</dbReference>
<evidence type="ECO:0000256" key="2">
    <source>
        <dbReference type="ARBA" id="ARBA00022692"/>
    </source>
</evidence>
<dbReference type="CDD" id="cd11304">
    <property type="entry name" value="Cadherin_repeat"/>
    <property type="match status" value="1"/>
</dbReference>
<dbReference type="Pfam" id="PF00028">
    <property type="entry name" value="Cadherin"/>
    <property type="match status" value="1"/>
</dbReference>
<dbReference type="InterPro" id="IPR015919">
    <property type="entry name" value="Cadherin-like_sf"/>
</dbReference>
<dbReference type="GO" id="GO:0034332">
    <property type="term" value="P:adherens junction organization"/>
    <property type="evidence" value="ECO:0007669"/>
    <property type="project" value="TreeGrafter"/>
</dbReference>
<reference evidence="10" key="1">
    <citation type="journal article" date="2019" name="bioRxiv">
        <title>The Genome of the Zebra Mussel, Dreissena polymorpha: A Resource for Invasive Species Research.</title>
        <authorList>
            <person name="McCartney M.A."/>
            <person name="Auch B."/>
            <person name="Kono T."/>
            <person name="Mallez S."/>
            <person name="Zhang Y."/>
            <person name="Obille A."/>
            <person name="Becker A."/>
            <person name="Abrahante J.E."/>
            <person name="Garbe J."/>
            <person name="Badalamenti J.P."/>
            <person name="Herman A."/>
            <person name="Mangelson H."/>
            <person name="Liachko I."/>
            <person name="Sullivan S."/>
            <person name="Sone E.D."/>
            <person name="Koren S."/>
            <person name="Silverstein K.A.T."/>
            <person name="Beckman K.B."/>
            <person name="Gohl D.M."/>
        </authorList>
    </citation>
    <scope>NUCLEOTIDE SEQUENCE</scope>
    <source>
        <strain evidence="10">Duluth1</strain>
        <tissue evidence="10">Whole animal</tissue>
    </source>
</reference>
<dbReference type="PANTHER" id="PTHR24027:SF422">
    <property type="entry name" value="CADHERIN DOMAIN-CONTAINING PROTEIN"/>
    <property type="match status" value="1"/>
</dbReference>
<comment type="caution">
    <text evidence="10">The sequence shown here is derived from an EMBL/GenBank/DDBJ whole genome shotgun (WGS) entry which is preliminary data.</text>
</comment>
<dbReference type="Proteomes" id="UP000828390">
    <property type="component" value="Unassembled WGS sequence"/>
</dbReference>
<dbReference type="GO" id="GO:0044331">
    <property type="term" value="P:cell-cell adhesion mediated by cadherin"/>
    <property type="evidence" value="ECO:0007669"/>
    <property type="project" value="TreeGrafter"/>
</dbReference>
<dbReference type="GO" id="GO:0008013">
    <property type="term" value="F:beta-catenin binding"/>
    <property type="evidence" value="ECO:0007669"/>
    <property type="project" value="TreeGrafter"/>
</dbReference>
<evidence type="ECO:0000256" key="4">
    <source>
        <dbReference type="ARBA" id="ARBA00022737"/>
    </source>
</evidence>
<evidence type="ECO:0000313" key="11">
    <source>
        <dbReference type="Proteomes" id="UP000828390"/>
    </source>
</evidence>
<keyword evidence="5 8" id="KW-0106">Calcium</keyword>
<evidence type="ECO:0000313" key="10">
    <source>
        <dbReference type="EMBL" id="KAH3747251.1"/>
    </source>
</evidence>
<evidence type="ECO:0000256" key="7">
    <source>
        <dbReference type="ARBA" id="ARBA00023136"/>
    </source>
</evidence>
<dbReference type="GO" id="GO:0000902">
    <property type="term" value="P:cell morphogenesis"/>
    <property type="evidence" value="ECO:0007669"/>
    <property type="project" value="TreeGrafter"/>
</dbReference>
<evidence type="ECO:0000256" key="3">
    <source>
        <dbReference type="ARBA" id="ARBA00022729"/>
    </source>
</evidence>